<evidence type="ECO:0000313" key="1">
    <source>
        <dbReference type="EMBL" id="PPE72456.1"/>
    </source>
</evidence>
<proteinExistence type="predicted"/>
<reference evidence="1 2" key="1">
    <citation type="submission" date="2018-02" db="EMBL/GenBank/DDBJ databases">
        <title>Genome sequencing of Solimonas sp. HR-BB.</title>
        <authorList>
            <person name="Lee Y."/>
            <person name="Jeon C.O."/>
        </authorList>
    </citation>
    <scope>NUCLEOTIDE SEQUENCE [LARGE SCALE GENOMIC DNA]</scope>
    <source>
        <strain evidence="1 2">HR-BB</strain>
    </source>
</reference>
<dbReference type="OrthoDB" id="9865165at2"/>
<comment type="caution">
    <text evidence="1">The sequence shown here is derived from an EMBL/GenBank/DDBJ whole genome shotgun (WGS) entry which is preliminary data.</text>
</comment>
<dbReference type="Proteomes" id="UP000238220">
    <property type="component" value="Unassembled WGS sequence"/>
</dbReference>
<dbReference type="AlphaFoldDB" id="A0A2S5TBW5"/>
<name>A0A2S5TBW5_9GAMM</name>
<dbReference type="EMBL" id="PSNW01000012">
    <property type="protein sequence ID" value="PPE72456.1"/>
    <property type="molecule type" value="Genomic_DNA"/>
</dbReference>
<protein>
    <submittedName>
        <fullName evidence="1">Uncharacterized protein</fullName>
    </submittedName>
</protein>
<sequence length="115" mass="12519">MDENPTLALCQELYRFAKAEPGAGAPTLLRAAAICRQIYERQPNLALLKHLRRLQALMADWTAAEGWMNYGHGPIVLRGELVETISVIAEAAGPRRAPAVPTLQRPVAVGGALHR</sequence>
<accession>A0A2S5TBW5</accession>
<gene>
    <name evidence="1" type="ORF">C3942_18095</name>
</gene>
<organism evidence="1 2">
    <name type="scientific">Solimonas fluminis</name>
    <dbReference type="NCBI Taxonomy" id="2086571"/>
    <lineage>
        <taxon>Bacteria</taxon>
        <taxon>Pseudomonadati</taxon>
        <taxon>Pseudomonadota</taxon>
        <taxon>Gammaproteobacteria</taxon>
        <taxon>Nevskiales</taxon>
        <taxon>Nevskiaceae</taxon>
        <taxon>Solimonas</taxon>
    </lineage>
</organism>
<dbReference type="RefSeq" id="WP_104231772.1">
    <property type="nucleotide sequence ID" value="NZ_PSNW01000012.1"/>
</dbReference>
<evidence type="ECO:0000313" key="2">
    <source>
        <dbReference type="Proteomes" id="UP000238220"/>
    </source>
</evidence>
<keyword evidence="2" id="KW-1185">Reference proteome</keyword>